<proteinExistence type="inferred from homology"/>
<dbReference type="PANTHER" id="PTHR43174:SF2">
    <property type="entry name" value="UDP-N-ACETYLGLUCOSAMINE 2-EPIMERASE"/>
    <property type="match status" value="1"/>
</dbReference>
<dbReference type="EMBL" id="JBHTIB010000008">
    <property type="protein sequence ID" value="MFD0835495.1"/>
    <property type="molecule type" value="Genomic_DNA"/>
</dbReference>
<feature type="domain" description="UDP-N-acetylglucosamine 2-epimerase" evidence="5">
    <location>
        <begin position="23"/>
        <end position="363"/>
    </location>
</feature>
<dbReference type="Gene3D" id="3.40.50.2000">
    <property type="entry name" value="Glycogen Phosphorylase B"/>
    <property type="match status" value="2"/>
</dbReference>
<dbReference type="InterPro" id="IPR029767">
    <property type="entry name" value="WecB-like"/>
</dbReference>
<comment type="caution">
    <text evidence="6">The sequence shown here is derived from an EMBL/GenBank/DDBJ whole genome shotgun (WGS) entry which is preliminary data.</text>
</comment>
<dbReference type="PANTHER" id="PTHR43174">
    <property type="entry name" value="UDP-N-ACETYLGLUCOSAMINE 2-EPIMERASE"/>
    <property type="match status" value="1"/>
</dbReference>
<keyword evidence="1 4" id="KW-0413">Isomerase</keyword>
<dbReference type="Pfam" id="PF02350">
    <property type="entry name" value="Epimerase_2"/>
    <property type="match status" value="1"/>
</dbReference>
<dbReference type="RefSeq" id="WP_379940700.1">
    <property type="nucleotide sequence ID" value="NZ_JBHTIB010000008.1"/>
</dbReference>
<accession>A0ABW3BQV8</accession>
<evidence type="ECO:0000313" key="7">
    <source>
        <dbReference type="Proteomes" id="UP001597011"/>
    </source>
</evidence>
<sequence>MKLLICFGTRPEAIKMAPICLELNKRQIAFKLCVTAQHREMLDQVLDFFQLVPDYDLDLMQPNQSLNMLSSRILYEMDAILKKEQFDLVLVHGDTTTSTLVALAAFHGNYKVAHVEAGLRTYDKTSPFPEELNRQITGRISDFHFAPTQKAKNNLLKENVYESNVIVTGNTVIDSLNITLKKIEHGYNNAFIESLNETINFNKRVILVTGHRRESFGAGFENVCEAILEISKIYEVEIVFPVHLNPNVQRVVYEKLSSIKNIHLIAPLDYPSFVWLMNKAVLIISDSGGIQEEAPSLNIPVLVTRETTEREEGITSGCSILVGTNTTKIIHEAYRILTTHKGNDKMTNPYGEGLAAIKIVDFIQNNILINE</sequence>
<evidence type="ECO:0000256" key="2">
    <source>
        <dbReference type="ARBA" id="ARBA00038209"/>
    </source>
</evidence>
<dbReference type="CDD" id="cd03786">
    <property type="entry name" value="GTB_UDP-GlcNAc_2-Epimerase"/>
    <property type="match status" value="1"/>
</dbReference>
<protein>
    <recommendedName>
        <fullName evidence="3">UDP-N-acetylglucosamine 2-epimerase (non-hydrolyzing)</fullName>
        <ecNumber evidence="3">5.1.3.14</ecNumber>
    </recommendedName>
</protein>
<evidence type="ECO:0000259" key="5">
    <source>
        <dbReference type="Pfam" id="PF02350"/>
    </source>
</evidence>
<dbReference type="Proteomes" id="UP001597011">
    <property type="component" value="Unassembled WGS sequence"/>
</dbReference>
<evidence type="ECO:0000313" key="6">
    <source>
        <dbReference type="EMBL" id="MFD0835495.1"/>
    </source>
</evidence>
<dbReference type="NCBIfam" id="TIGR00236">
    <property type="entry name" value="wecB"/>
    <property type="match status" value="1"/>
</dbReference>
<gene>
    <name evidence="6" type="primary">wecB</name>
    <name evidence="6" type="ORF">ACFQ0I_06975</name>
</gene>
<dbReference type="GO" id="GO:0008761">
    <property type="term" value="F:UDP-N-acetylglucosamine 2-epimerase activity"/>
    <property type="evidence" value="ECO:0007669"/>
    <property type="project" value="UniProtKB-EC"/>
</dbReference>
<organism evidence="6 7">
    <name type="scientific">Mariniflexile aquimaris</name>
    <dbReference type="NCBI Taxonomy" id="881009"/>
    <lineage>
        <taxon>Bacteria</taxon>
        <taxon>Pseudomonadati</taxon>
        <taxon>Bacteroidota</taxon>
        <taxon>Flavobacteriia</taxon>
        <taxon>Flavobacteriales</taxon>
        <taxon>Flavobacteriaceae</taxon>
        <taxon>Mariniflexile</taxon>
    </lineage>
</organism>
<dbReference type="EC" id="5.1.3.14" evidence="3"/>
<keyword evidence="7" id="KW-1185">Reference proteome</keyword>
<evidence type="ECO:0000256" key="3">
    <source>
        <dbReference type="ARBA" id="ARBA00038858"/>
    </source>
</evidence>
<comment type="similarity">
    <text evidence="2 4">Belongs to the UDP-N-acetylglucosamine 2-epimerase family.</text>
</comment>
<evidence type="ECO:0000256" key="1">
    <source>
        <dbReference type="ARBA" id="ARBA00023235"/>
    </source>
</evidence>
<name>A0ABW3BQV8_9FLAO</name>
<reference evidence="7" key="1">
    <citation type="journal article" date="2019" name="Int. J. Syst. Evol. Microbiol.">
        <title>The Global Catalogue of Microorganisms (GCM) 10K type strain sequencing project: providing services to taxonomists for standard genome sequencing and annotation.</title>
        <authorList>
            <consortium name="The Broad Institute Genomics Platform"/>
            <consortium name="The Broad Institute Genome Sequencing Center for Infectious Disease"/>
            <person name="Wu L."/>
            <person name="Ma J."/>
        </authorList>
    </citation>
    <scope>NUCLEOTIDE SEQUENCE [LARGE SCALE GENOMIC DNA]</scope>
    <source>
        <strain evidence="7">CCUG 60529</strain>
    </source>
</reference>
<dbReference type="InterPro" id="IPR003331">
    <property type="entry name" value="UDP_GlcNAc_Epimerase_2_dom"/>
</dbReference>
<dbReference type="SUPFAM" id="SSF53756">
    <property type="entry name" value="UDP-Glycosyltransferase/glycogen phosphorylase"/>
    <property type="match status" value="1"/>
</dbReference>
<evidence type="ECO:0000256" key="4">
    <source>
        <dbReference type="RuleBase" id="RU003513"/>
    </source>
</evidence>